<evidence type="ECO:0000256" key="3">
    <source>
        <dbReference type="ARBA" id="ARBA00022475"/>
    </source>
</evidence>
<evidence type="ECO:0000313" key="13">
    <source>
        <dbReference type="Proteomes" id="UP000094527"/>
    </source>
</evidence>
<feature type="domain" description="Anoctamin dimerisation" evidence="11">
    <location>
        <begin position="22"/>
        <end position="236"/>
    </location>
</feature>
<evidence type="ECO:0000256" key="4">
    <source>
        <dbReference type="ARBA" id="ARBA00022692"/>
    </source>
</evidence>
<evidence type="ECO:0000256" key="9">
    <source>
        <dbReference type="SAM" id="MobiDB-lite"/>
    </source>
</evidence>
<comment type="caution">
    <text evidence="8">Lacks conserved residue(s) required for the propagation of feature annotation.</text>
</comment>
<dbReference type="OrthoDB" id="296386at2759"/>
<feature type="transmembrane region" description="Helical" evidence="8">
    <location>
        <begin position="450"/>
        <end position="477"/>
    </location>
</feature>
<keyword evidence="3" id="KW-1003">Cell membrane</keyword>
<organism evidence="12 13">
    <name type="scientific">Orchesella cincta</name>
    <name type="common">Springtail</name>
    <name type="synonym">Podura cincta</name>
    <dbReference type="NCBI Taxonomy" id="48709"/>
    <lineage>
        <taxon>Eukaryota</taxon>
        <taxon>Metazoa</taxon>
        <taxon>Ecdysozoa</taxon>
        <taxon>Arthropoda</taxon>
        <taxon>Hexapoda</taxon>
        <taxon>Collembola</taxon>
        <taxon>Entomobryomorpha</taxon>
        <taxon>Entomobryoidea</taxon>
        <taxon>Orchesellidae</taxon>
        <taxon>Orchesellinae</taxon>
        <taxon>Orchesella</taxon>
    </lineage>
</organism>
<dbReference type="GO" id="GO:0046983">
    <property type="term" value="F:protein dimerization activity"/>
    <property type="evidence" value="ECO:0007669"/>
    <property type="project" value="InterPro"/>
</dbReference>
<feature type="region of interest" description="Disordered" evidence="9">
    <location>
        <begin position="838"/>
        <end position="858"/>
    </location>
</feature>
<feature type="transmembrane region" description="Helical" evidence="8">
    <location>
        <begin position="327"/>
        <end position="346"/>
    </location>
</feature>
<keyword evidence="4 8" id="KW-0812">Transmembrane</keyword>
<keyword evidence="7" id="KW-0325">Glycoprotein</keyword>
<dbReference type="Pfam" id="PF04547">
    <property type="entry name" value="Anoctamin"/>
    <property type="match status" value="1"/>
</dbReference>
<name>A0A1D2NMP7_ORCCI</name>
<dbReference type="OMA" id="LFFEDCI"/>
<dbReference type="EMBL" id="LJIJ01000004">
    <property type="protein sequence ID" value="ODN06507.1"/>
    <property type="molecule type" value="Genomic_DNA"/>
</dbReference>
<feature type="transmembrane region" description="Helical" evidence="8">
    <location>
        <begin position="250"/>
        <end position="275"/>
    </location>
</feature>
<feature type="domain" description="Anoctamin transmembrane" evidence="10">
    <location>
        <begin position="239"/>
        <end position="623"/>
    </location>
</feature>
<comment type="similarity">
    <text evidence="2 8">Belongs to the anoctamin family.</text>
</comment>
<dbReference type="AlphaFoldDB" id="A0A1D2NMP7"/>
<gene>
    <name evidence="12" type="ORF">Ocin01_00194</name>
</gene>
<dbReference type="Pfam" id="PF16178">
    <property type="entry name" value="Anoct_dimer"/>
    <property type="match status" value="1"/>
</dbReference>
<feature type="transmembrane region" description="Helical" evidence="8">
    <location>
        <begin position="407"/>
        <end position="430"/>
    </location>
</feature>
<dbReference type="InterPro" id="IPR007632">
    <property type="entry name" value="Anoctamin"/>
</dbReference>
<evidence type="ECO:0000256" key="1">
    <source>
        <dbReference type="ARBA" id="ARBA00004651"/>
    </source>
</evidence>
<dbReference type="InterPro" id="IPR032394">
    <property type="entry name" value="Anoct_dimer"/>
</dbReference>
<keyword evidence="13" id="KW-1185">Reference proteome</keyword>
<dbReference type="PANTHER" id="PTHR12308:SF83">
    <property type="entry name" value="ANOCTAMIN"/>
    <property type="match status" value="1"/>
</dbReference>
<evidence type="ECO:0000259" key="11">
    <source>
        <dbReference type="Pfam" id="PF16178"/>
    </source>
</evidence>
<dbReference type="PANTHER" id="PTHR12308">
    <property type="entry name" value="ANOCTAMIN"/>
    <property type="match status" value="1"/>
</dbReference>
<dbReference type="GO" id="GO:0005254">
    <property type="term" value="F:chloride channel activity"/>
    <property type="evidence" value="ECO:0007669"/>
    <property type="project" value="TreeGrafter"/>
</dbReference>
<keyword evidence="5 8" id="KW-1133">Transmembrane helix</keyword>
<reference evidence="12 13" key="1">
    <citation type="journal article" date="2016" name="Genome Biol. Evol.">
        <title>Gene Family Evolution Reflects Adaptation to Soil Environmental Stressors in the Genome of the Collembolan Orchesella cincta.</title>
        <authorList>
            <person name="Faddeeva-Vakhrusheva A."/>
            <person name="Derks M.F."/>
            <person name="Anvar S.Y."/>
            <person name="Agamennone V."/>
            <person name="Suring W."/>
            <person name="Smit S."/>
            <person name="van Straalen N.M."/>
            <person name="Roelofs D."/>
        </authorList>
    </citation>
    <scope>NUCLEOTIDE SEQUENCE [LARGE SCALE GENOMIC DNA]</scope>
    <source>
        <tissue evidence="12">Mixed pool</tissue>
    </source>
</reference>
<evidence type="ECO:0000256" key="2">
    <source>
        <dbReference type="ARBA" id="ARBA00009671"/>
    </source>
</evidence>
<feature type="transmembrane region" description="Helical" evidence="8">
    <location>
        <begin position="749"/>
        <end position="774"/>
    </location>
</feature>
<evidence type="ECO:0000313" key="12">
    <source>
        <dbReference type="EMBL" id="ODN06507.1"/>
    </source>
</evidence>
<keyword evidence="6 8" id="KW-0472">Membrane</keyword>
<evidence type="ECO:0000256" key="7">
    <source>
        <dbReference type="ARBA" id="ARBA00023180"/>
    </source>
</evidence>
<sequence length="858" mass="100222">MYKSNRWVVVKSVVFVEAMAAKEVDFVLVWDAKNDASRTEDAKEKRNIFEKNLREEGLTLETEKIEGTDYTFLKIHAPIEVLRRYAEILKLRMPMKQFPHLNELKNRGSALISEVKSWFSILTDYFRVDPRMFPQKDQKMTAVYTREKEYLFDVNEDEFFTPAVRARIVDFILRRKRYTDNDLDDFAFGIERLLTAGVYFAAYPLHDGDLKTPGSQRYLLYNEWAALGKGLKYQPLDAVKEYFGVKIGLYFAWLGFYTHMLIPASLLGALCFLYGCLTLSSNQHSQDICHKYGNETMCPLCDKLCKYWELKESCFYAELTYLFDNDATVFFAIVMSLWSAVFLECWKRYSAEITHKWDLTGFDIHEEHPRPEYLIRLKHVKRKETNVITNVPEPYVPFWRMKLPYTLFSVSMVLFLISLAVAAVVAVVFYRVSLMLTFSKDDSYGVHSWGLLYVNTTAACINLVFIFFFNWLYSYLAEYLTELELHRTQTQFDDSVTLKMYLLQFVNYYSAIFYIAFIKGKFVGYPAKYTRLFGTLRQEECAPGGCMSELCIQLATIMVGKQAMNTVMEMLWPIAMKSYQKFTLMTGISKEDKSETFSAQWMKDAKLLDWGPRSLFPEYLEMVWYTILDSISKIAVISNAFIIAFTSNFIPKMVYRYGLHKIDDPRYGKLDGFLDYSLATFSTSDLDAKSQRDTNSTLDDHSIGHAVTEWNGLLEINNCPCRYPTFRYSYDHHDPEMKYKRTDFYWKVWMARLAFVVVFENVVAVCVLFLRWAIPDIPRKLEDTIRREMYLTNEIIIKQEMLRARGVSGGDGTAWNPISGEKELELVRCTTSTNSLRKRNTKQDALEERNRQTAEVMV</sequence>
<proteinExistence type="inferred from homology"/>
<feature type="compositionally biased region" description="Basic and acidic residues" evidence="9">
    <location>
        <begin position="841"/>
        <end position="852"/>
    </location>
</feature>
<dbReference type="InterPro" id="IPR049452">
    <property type="entry name" value="Anoctamin_TM"/>
</dbReference>
<evidence type="ECO:0000256" key="8">
    <source>
        <dbReference type="RuleBase" id="RU280814"/>
    </source>
</evidence>
<evidence type="ECO:0000259" key="10">
    <source>
        <dbReference type="Pfam" id="PF04547"/>
    </source>
</evidence>
<protein>
    <recommendedName>
        <fullName evidence="8">Anoctamin</fullName>
    </recommendedName>
</protein>
<evidence type="ECO:0000256" key="5">
    <source>
        <dbReference type="ARBA" id="ARBA00022989"/>
    </source>
</evidence>
<dbReference type="Proteomes" id="UP000094527">
    <property type="component" value="Unassembled WGS sequence"/>
</dbReference>
<evidence type="ECO:0000256" key="6">
    <source>
        <dbReference type="ARBA" id="ARBA00023136"/>
    </source>
</evidence>
<feature type="transmembrane region" description="Helical" evidence="8">
    <location>
        <begin position="498"/>
        <end position="518"/>
    </location>
</feature>
<comment type="caution">
    <text evidence="12">The sequence shown here is derived from an EMBL/GenBank/DDBJ whole genome shotgun (WGS) entry which is preliminary data.</text>
</comment>
<comment type="subcellular location">
    <subcellularLocation>
        <location evidence="1">Cell membrane</location>
        <topology evidence="1">Multi-pass membrane protein</topology>
    </subcellularLocation>
    <subcellularLocation>
        <location evidence="8">Membrane</location>
        <topology evidence="8">Multi-pass membrane protein</topology>
    </subcellularLocation>
</comment>
<accession>A0A1D2NMP7</accession>
<dbReference type="GO" id="GO:0005886">
    <property type="term" value="C:plasma membrane"/>
    <property type="evidence" value="ECO:0007669"/>
    <property type="project" value="UniProtKB-SubCell"/>
</dbReference>